<dbReference type="GO" id="GO:0005634">
    <property type="term" value="C:nucleus"/>
    <property type="evidence" value="ECO:0007669"/>
    <property type="project" value="TreeGrafter"/>
</dbReference>
<dbReference type="Gene3D" id="3.10.50.40">
    <property type="match status" value="1"/>
</dbReference>
<reference evidence="8" key="1">
    <citation type="submission" date="2022-10" db="EMBL/GenBank/DDBJ databases">
        <title>Tapping the CABI collections for fungal endophytes: first genome assemblies for Collariella, Neodidymelliopsis, Ascochyta clinopodiicola, Didymella pomorum, Didymosphaeria variabile, Neocosmospora piperis and Neocucurbitaria cava.</title>
        <authorList>
            <person name="Hill R."/>
        </authorList>
    </citation>
    <scope>NUCLEOTIDE SEQUENCE</scope>
    <source>
        <strain evidence="8">IMI 355082</strain>
    </source>
</reference>
<evidence type="ECO:0000256" key="1">
    <source>
        <dbReference type="ARBA" id="ARBA00000971"/>
    </source>
</evidence>
<evidence type="ECO:0000256" key="4">
    <source>
        <dbReference type="PROSITE-ProRule" id="PRU00278"/>
    </source>
</evidence>
<protein>
    <recommendedName>
        <fullName evidence="5">Peptidyl-prolyl cis-trans isomerase</fullName>
        <ecNumber evidence="5">5.2.1.8</ecNumber>
    </recommendedName>
</protein>
<evidence type="ECO:0000256" key="3">
    <source>
        <dbReference type="ARBA" id="ARBA00023235"/>
    </source>
</evidence>
<dbReference type="InterPro" id="IPR046357">
    <property type="entry name" value="PPIase_dom_sf"/>
</dbReference>
<name>A0A9W8YU31_9PEZI</name>
<dbReference type="GO" id="GO:0060261">
    <property type="term" value="P:positive regulation of transcription initiation by RNA polymerase II"/>
    <property type="evidence" value="ECO:0007669"/>
    <property type="project" value="UniProtKB-ARBA"/>
</dbReference>
<evidence type="ECO:0000256" key="2">
    <source>
        <dbReference type="ARBA" id="ARBA00023110"/>
    </source>
</evidence>
<dbReference type="EC" id="5.2.1.8" evidence="5"/>
<dbReference type="Pfam" id="PF00639">
    <property type="entry name" value="Rotamase"/>
    <property type="match status" value="1"/>
</dbReference>
<dbReference type="FunFam" id="3.10.50.40:FF:000026">
    <property type="entry name" value="Peptidyl-prolyl cis-trans isomerase"/>
    <property type="match status" value="1"/>
</dbReference>
<evidence type="ECO:0000256" key="5">
    <source>
        <dbReference type="RuleBase" id="RU363014"/>
    </source>
</evidence>
<keyword evidence="3 4" id="KW-0413">Isomerase</keyword>
<dbReference type="InterPro" id="IPR036020">
    <property type="entry name" value="WW_dom_sf"/>
</dbReference>
<feature type="domain" description="PpiC" evidence="7">
    <location>
        <begin position="101"/>
        <end position="212"/>
    </location>
</feature>
<dbReference type="EMBL" id="JAPEVB010000003">
    <property type="protein sequence ID" value="KAJ4391030.1"/>
    <property type="molecule type" value="Genomic_DNA"/>
</dbReference>
<evidence type="ECO:0000313" key="8">
    <source>
        <dbReference type="EMBL" id="KAJ4391030.1"/>
    </source>
</evidence>
<accession>A0A9W8YU31</accession>
<dbReference type="GO" id="GO:0005829">
    <property type="term" value="C:cytosol"/>
    <property type="evidence" value="ECO:0007669"/>
    <property type="project" value="TreeGrafter"/>
</dbReference>
<dbReference type="InterPro" id="IPR051370">
    <property type="entry name" value="PPIase_Pin1"/>
</dbReference>
<dbReference type="InterPro" id="IPR000297">
    <property type="entry name" value="PPIase_PpiC"/>
</dbReference>
<dbReference type="OrthoDB" id="2530521at2759"/>
<dbReference type="SUPFAM" id="SSF51045">
    <property type="entry name" value="WW domain"/>
    <property type="match status" value="1"/>
</dbReference>
<organism evidence="8 9">
    <name type="scientific">Gnomoniopsis smithogilvyi</name>
    <dbReference type="NCBI Taxonomy" id="1191159"/>
    <lineage>
        <taxon>Eukaryota</taxon>
        <taxon>Fungi</taxon>
        <taxon>Dikarya</taxon>
        <taxon>Ascomycota</taxon>
        <taxon>Pezizomycotina</taxon>
        <taxon>Sordariomycetes</taxon>
        <taxon>Sordariomycetidae</taxon>
        <taxon>Diaporthales</taxon>
        <taxon>Gnomoniaceae</taxon>
        <taxon>Gnomoniopsis</taxon>
    </lineage>
</organism>
<comment type="caution">
    <text evidence="8">The sequence shown here is derived from an EMBL/GenBank/DDBJ whole genome shotgun (WGS) entry which is preliminary data.</text>
</comment>
<evidence type="ECO:0000313" key="9">
    <source>
        <dbReference type="Proteomes" id="UP001140453"/>
    </source>
</evidence>
<dbReference type="SUPFAM" id="SSF54534">
    <property type="entry name" value="FKBP-like"/>
    <property type="match status" value="1"/>
</dbReference>
<dbReference type="GO" id="GO:0003755">
    <property type="term" value="F:peptidyl-prolyl cis-trans isomerase activity"/>
    <property type="evidence" value="ECO:0007669"/>
    <property type="project" value="UniProtKB-UniRule"/>
</dbReference>
<dbReference type="PANTHER" id="PTHR10657:SF4">
    <property type="entry name" value="PEPTIDYL-PROLYL CIS-TRANS ISOMERASE-RELATED"/>
    <property type="match status" value="1"/>
</dbReference>
<dbReference type="Pfam" id="PF00397">
    <property type="entry name" value="WW"/>
    <property type="match status" value="1"/>
</dbReference>
<dbReference type="Gene3D" id="2.20.70.10">
    <property type="match status" value="1"/>
</dbReference>
<dbReference type="PANTHER" id="PTHR10657">
    <property type="entry name" value="PEPTIDYL-PROLYL CIS-TRANS ISOMERASE"/>
    <property type="match status" value="1"/>
</dbReference>
<dbReference type="Proteomes" id="UP001140453">
    <property type="component" value="Unassembled WGS sequence"/>
</dbReference>
<dbReference type="AlphaFoldDB" id="A0A9W8YU31"/>
<dbReference type="PROSITE" id="PS01159">
    <property type="entry name" value="WW_DOMAIN_1"/>
    <property type="match status" value="1"/>
</dbReference>
<dbReference type="FunFam" id="2.20.70.10:FF:000066">
    <property type="entry name" value="Peptidyl-prolyl cis-trans isomerase"/>
    <property type="match status" value="1"/>
</dbReference>
<dbReference type="CDD" id="cd00201">
    <property type="entry name" value="WW"/>
    <property type="match status" value="1"/>
</dbReference>
<dbReference type="PROSITE" id="PS50020">
    <property type="entry name" value="WW_DOMAIN_2"/>
    <property type="match status" value="1"/>
</dbReference>
<keyword evidence="2 4" id="KW-0697">Rotamase</keyword>
<gene>
    <name evidence="8" type="primary">pin1</name>
    <name evidence="8" type="ORF">N0V93_004643</name>
</gene>
<sequence length="212" mass="23200">MSDTQASLPVARPSYYLLPPTIAPKLQLTKLLSRQQETGLPANWEVRHSQSKNLPYYFNSADKNSRWEPPAGTDTEKLKVYMAKHHSPAATGGVAGPAGNEGKIRAAHLLVKHNESRRPSSWKEAEITRSKDEARKIIEGYQARIKSGETTLGDLAITESDCSSARKRGDLGYFGHGDMQAAFEEAAFALEVEEVSGVVDTASGLHLIQRLA</sequence>
<proteinExistence type="predicted"/>
<evidence type="ECO:0000259" key="6">
    <source>
        <dbReference type="PROSITE" id="PS50020"/>
    </source>
</evidence>
<dbReference type="SMART" id="SM00456">
    <property type="entry name" value="WW"/>
    <property type="match status" value="1"/>
</dbReference>
<evidence type="ECO:0000259" key="7">
    <source>
        <dbReference type="PROSITE" id="PS50198"/>
    </source>
</evidence>
<feature type="domain" description="WW" evidence="6">
    <location>
        <begin position="38"/>
        <end position="72"/>
    </location>
</feature>
<comment type="catalytic activity">
    <reaction evidence="1 5">
        <text>[protein]-peptidylproline (omega=180) = [protein]-peptidylproline (omega=0)</text>
        <dbReference type="Rhea" id="RHEA:16237"/>
        <dbReference type="Rhea" id="RHEA-COMP:10747"/>
        <dbReference type="Rhea" id="RHEA-COMP:10748"/>
        <dbReference type="ChEBI" id="CHEBI:83833"/>
        <dbReference type="ChEBI" id="CHEBI:83834"/>
        <dbReference type="EC" id="5.2.1.8"/>
    </reaction>
</comment>
<dbReference type="InterPro" id="IPR001202">
    <property type="entry name" value="WW_dom"/>
</dbReference>
<keyword evidence="9" id="KW-1185">Reference proteome</keyword>
<dbReference type="PROSITE" id="PS50198">
    <property type="entry name" value="PPIC_PPIASE_2"/>
    <property type="match status" value="1"/>
</dbReference>